<proteinExistence type="predicted"/>
<dbReference type="AlphaFoldDB" id="A0A6S7BQ14"/>
<reference evidence="1 2" key="1">
    <citation type="submission" date="2020-04" db="EMBL/GenBank/DDBJ databases">
        <authorList>
            <person name="De Canck E."/>
        </authorList>
    </citation>
    <scope>NUCLEOTIDE SEQUENCE [LARGE SCALE GENOMIC DNA]</scope>
    <source>
        <strain evidence="1 2">LMG 28614</strain>
    </source>
</reference>
<keyword evidence="2" id="KW-1185">Reference proteome</keyword>
<organism evidence="1 2">
    <name type="scientific">Paraburkholderia ultramafica</name>
    <dbReference type="NCBI Taxonomy" id="1544867"/>
    <lineage>
        <taxon>Bacteria</taxon>
        <taxon>Pseudomonadati</taxon>
        <taxon>Pseudomonadota</taxon>
        <taxon>Betaproteobacteria</taxon>
        <taxon>Burkholderiales</taxon>
        <taxon>Burkholderiaceae</taxon>
        <taxon>Paraburkholderia</taxon>
    </lineage>
</organism>
<gene>
    <name evidence="1" type="ORF">LMG28614_06966</name>
</gene>
<evidence type="ECO:0000313" key="2">
    <source>
        <dbReference type="Proteomes" id="UP000494365"/>
    </source>
</evidence>
<dbReference type="RefSeq" id="WP_175153808.1">
    <property type="nucleotide sequence ID" value="NZ_CADIKK010000067.1"/>
</dbReference>
<accession>A0A6S7BQ14</accession>
<protein>
    <submittedName>
        <fullName evidence="1">Uncharacterized protein</fullName>
    </submittedName>
</protein>
<sequence length="71" mass="8203">MNALERWRCRPMQVRILERCNECGELKDDVQKRVNRWPNVAALSCAKCFAEMTANAGDMKPTAFVRSREIS</sequence>
<name>A0A6S7BQ14_9BURK</name>
<dbReference type="Proteomes" id="UP000494365">
    <property type="component" value="Unassembled WGS sequence"/>
</dbReference>
<dbReference type="EMBL" id="CADIKK010000067">
    <property type="protein sequence ID" value="CAB3809161.1"/>
    <property type="molecule type" value="Genomic_DNA"/>
</dbReference>
<evidence type="ECO:0000313" key="1">
    <source>
        <dbReference type="EMBL" id="CAB3809161.1"/>
    </source>
</evidence>